<dbReference type="RefSeq" id="WP_091140850.1">
    <property type="nucleotide sequence ID" value="NZ_FMVF01000003.1"/>
</dbReference>
<accession>A0A1G5CQY8</accession>
<sequence>MKKFLFRIALFFVPIVFVAYAIDIFLSENLKQSNSFANKEYTIWNGLIDGTIDEPILIYGSSRAWVHFDSQMIEDSLGLGTYNLGIDGHNFRMQYLRHRLATTNTKPKLIVLSVDDLSLFTRPDLYNAEQFLPYLLWNTEIWSRIHHYNGFSSYDYLLPLVRYYGQLDAVKEVIRLKRTPEKNPVIRLKGYQGRDAQWLGDLNKVKPFAAPVGELADLFTQFLKECQAADIKVILVYSPQYIEGQYLVTNRKEIFKFYRDCSRRFHIPFFDYSNHPLSMDRDNFYNAMHLNLKGSRLFTQDLIQKLKREPSISTILQN</sequence>
<keyword evidence="2" id="KW-1185">Reference proteome</keyword>
<dbReference type="OrthoDB" id="869432at2"/>
<evidence type="ECO:0000313" key="2">
    <source>
        <dbReference type="Proteomes" id="UP000199354"/>
    </source>
</evidence>
<protein>
    <recommendedName>
        <fullName evidence="3">DUF1574 domain-containing protein</fullName>
    </recommendedName>
</protein>
<evidence type="ECO:0008006" key="3">
    <source>
        <dbReference type="Google" id="ProtNLM"/>
    </source>
</evidence>
<dbReference type="Proteomes" id="UP000199354">
    <property type="component" value="Unassembled WGS sequence"/>
</dbReference>
<dbReference type="Gene3D" id="3.40.50.1110">
    <property type="entry name" value="SGNH hydrolase"/>
    <property type="match status" value="1"/>
</dbReference>
<organism evidence="1 2">
    <name type="scientific">Flavobacterium caeni</name>
    <dbReference type="NCBI Taxonomy" id="490189"/>
    <lineage>
        <taxon>Bacteria</taxon>
        <taxon>Pseudomonadati</taxon>
        <taxon>Bacteroidota</taxon>
        <taxon>Flavobacteriia</taxon>
        <taxon>Flavobacteriales</taxon>
        <taxon>Flavobacteriaceae</taxon>
        <taxon>Flavobacterium</taxon>
    </lineage>
</organism>
<dbReference type="GO" id="GO:0016788">
    <property type="term" value="F:hydrolase activity, acting on ester bonds"/>
    <property type="evidence" value="ECO:0007669"/>
    <property type="project" value="UniProtKB-ARBA"/>
</dbReference>
<dbReference type="STRING" id="490189.SAMN02927903_00613"/>
<dbReference type="EMBL" id="FMVF01000003">
    <property type="protein sequence ID" value="SCY04691.1"/>
    <property type="molecule type" value="Genomic_DNA"/>
</dbReference>
<name>A0A1G5CQY8_9FLAO</name>
<dbReference type="AlphaFoldDB" id="A0A1G5CQY8"/>
<gene>
    <name evidence="1" type="ORF">SAMN02927903_00613</name>
</gene>
<proteinExistence type="predicted"/>
<dbReference type="SUPFAM" id="SSF52266">
    <property type="entry name" value="SGNH hydrolase"/>
    <property type="match status" value="1"/>
</dbReference>
<reference evidence="1 2" key="1">
    <citation type="submission" date="2016-10" db="EMBL/GenBank/DDBJ databases">
        <authorList>
            <person name="de Groot N.N."/>
        </authorList>
    </citation>
    <scope>NUCLEOTIDE SEQUENCE [LARGE SCALE GENOMIC DNA]</scope>
    <source>
        <strain evidence="1 2">CGMCC 1.7031</strain>
    </source>
</reference>
<evidence type="ECO:0000313" key="1">
    <source>
        <dbReference type="EMBL" id="SCY04691.1"/>
    </source>
</evidence>
<dbReference type="InterPro" id="IPR036514">
    <property type="entry name" value="SGNH_hydro_sf"/>
</dbReference>